<accession>A0A326U6I3</accession>
<name>A0A326U6I3_THEHA</name>
<dbReference type="Proteomes" id="UP000248806">
    <property type="component" value="Unassembled WGS sequence"/>
</dbReference>
<comment type="caution">
    <text evidence="1">The sequence shown here is derived from an EMBL/GenBank/DDBJ whole genome shotgun (WGS) entry which is preliminary data.</text>
</comment>
<sequence length="102" mass="11894">MVWLLFHWTSTIFADRMGCQIVGNCLGEDGVIHRNCTDLDLSVIIVEQKICLIDSQRANDSLFALLYHCFLFKKGQKNQKMERGEKILKERKIYVIILSLLY</sequence>
<reference evidence="1 2" key="1">
    <citation type="submission" date="2018-06" db="EMBL/GenBank/DDBJ databases">
        <title>Genomic Encyclopedia of Archaeal and Bacterial Type Strains, Phase II (KMG-II): from individual species to whole genera.</title>
        <authorList>
            <person name="Goeker M."/>
        </authorList>
    </citation>
    <scope>NUCLEOTIDE SEQUENCE [LARGE SCALE GENOMIC DNA]</scope>
    <source>
        <strain evidence="1 2">ATCC BAA-1881</strain>
    </source>
</reference>
<organism evidence="1 2">
    <name type="scientific">Thermosporothrix hazakensis</name>
    <dbReference type="NCBI Taxonomy" id="644383"/>
    <lineage>
        <taxon>Bacteria</taxon>
        <taxon>Bacillati</taxon>
        <taxon>Chloroflexota</taxon>
        <taxon>Ktedonobacteria</taxon>
        <taxon>Ktedonobacterales</taxon>
        <taxon>Thermosporotrichaceae</taxon>
        <taxon>Thermosporothrix</taxon>
    </lineage>
</organism>
<keyword evidence="2" id="KW-1185">Reference proteome</keyword>
<evidence type="ECO:0000313" key="2">
    <source>
        <dbReference type="Proteomes" id="UP000248806"/>
    </source>
</evidence>
<evidence type="ECO:0000313" key="1">
    <source>
        <dbReference type="EMBL" id="PZW26116.1"/>
    </source>
</evidence>
<dbReference type="AlphaFoldDB" id="A0A326U6I3"/>
<gene>
    <name evidence="1" type="ORF">EI42_04075</name>
</gene>
<protein>
    <submittedName>
        <fullName evidence="1">Uncharacterized protein</fullName>
    </submittedName>
</protein>
<dbReference type="EMBL" id="QKUF01000016">
    <property type="protein sequence ID" value="PZW26116.1"/>
    <property type="molecule type" value="Genomic_DNA"/>
</dbReference>
<proteinExistence type="predicted"/>